<reference evidence="3" key="1">
    <citation type="submission" date="2018-06" db="EMBL/GenBank/DDBJ databases">
        <authorList>
            <person name="Zhirakovskaya E."/>
        </authorList>
    </citation>
    <scope>NUCLEOTIDE SEQUENCE</scope>
</reference>
<keyword evidence="1" id="KW-0808">Transferase</keyword>
<dbReference type="Gene3D" id="3.40.50.510">
    <property type="entry name" value="Phosphotransferase system, mannose-type IIA component"/>
    <property type="match status" value="1"/>
</dbReference>
<dbReference type="AlphaFoldDB" id="A0A3B0Z3F5"/>
<dbReference type="PANTHER" id="PTHR33799:SF1">
    <property type="entry name" value="PTS SYSTEM MANNOSE-SPECIFIC EIIAB COMPONENT-RELATED"/>
    <property type="match status" value="1"/>
</dbReference>
<gene>
    <name evidence="3" type="ORF">MNBD_GAMMA17-889</name>
</gene>
<name>A0A3B0Z3F5_9ZZZZ</name>
<dbReference type="SUPFAM" id="SSF53062">
    <property type="entry name" value="PTS system fructose IIA component-like"/>
    <property type="match status" value="1"/>
</dbReference>
<dbReference type="Pfam" id="PF03610">
    <property type="entry name" value="EIIA-man"/>
    <property type="match status" value="1"/>
</dbReference>
<proteinExistence type="predicted"/>
<accession>A0A3B0Z3F5</accession>
<dbReference type="GO" id="GO:0016740">
    <property type="term" value="F:transferase activity"/>
    <property type="evidence" value="ECO:0007669"/>
    <property type="project" value="UniProtKB-KW"/>
</dbReference>
<evidence type="ECO:0000259" key="2">
    <source>
        <dbReference type="PROSITE" id="PS51096"/>
    </source>
</evidence>
<dbReference type="GO" id="GO:0009401">
    <property type="term" value="P:phosphoenolpyruvate-dependent sugar phosphotransferase system"/>
    <property type="evidence" value="ECO:0007669"/>
    <property type="project" value="InterPro"/>
</dbReference>
<dbReference type="PANTHER" id="PTHR33799">
    <property type="entry name" value="PTS PERMEASE-RELATED-RELATED"/>
    <property type="match status" value="1"/>
</dbReference>
<evidence type="ECO:0000256" key="1">
    <source>
        <dbReference type="ARBA" id="ARBA00022679"/>
    </source>
</evidence>
<evidence type="ECO:0000313" key="3">
    <source>
        <dbReference type="EMBL" id="VAW87758.1"/>
    </source>
</evidence>
<dbReference type="PROSITE" id="PS51096">
    <property type="entry name" value="PTS_EIIA_TYPE_4"/>
    <property type="match status" value="1"/>
</dbReference>
<dbReference type="InterPro" id="IPR004701">
    <property type="entry name" value="PTS_EIIA_man-typ"/>
</dbReference>
<dbReference type="EMBL" id="UOFQ01000075">
    <property type="protein sequence ID" value="VAW87758.1"/>
    <property type="molecule type" value="Genomic_DNA"/>
</dbReference>
<organism evidence="3">
    <name type="scientific">hydrothermal vent metagenome</name>
    <dbReference type="NCBI Taxonomy" id="652676"/>
    <lineage>
        <taxon>unclassified sequences</taxon>
        <taxon>metagenomes</taxon>
        <taxon>ecological metagenomes</taxon>
    </lineage>
</organism>
<dbReference type="InterPro" id="IPR051471">
    <property type="entry name" value="Bacterial_PTS_sugar_comp"/>
</dbReference>
<sequence>MSVSVLIITHDHIGQVILDTAIKIIGSCPMQIHTISIEMDCDYKKKLSEITSITSKFNSNDGLLILTDLYGATPSNIATSVDIENSIIVA</sequence>
<feature type="domain" description="PTS EIIA type-4" evidence="2">
    <location>
        <begin position="2"/>
        <end position="90"/>
    </location>
</feature>
<dbReference type="InterPro" id="IPR036662">
    <property type="entry name" value="PTS_EIIA_man-typ_sf"/>
</dbReference>
<feature type="non-terminal residue" evidence="3">
    <location>
        <position position="90"/>
    </location>
</feature>
<dbReference type="GO" id="GO:0016020">
    <property type="term" value="C:membrane"/>
    <property type="evidence" value="ECO:0007669"/>
    <property type="project" value="InterPro"/>
</dbReference>
<protein>
    <recommendedName>
        <fullName evidence="2">PTS EIIA type-4 domain-containing protein</fullName>
    </recommendedName>
</protein>